<evidence type="ECO:0000313" key="6">
    <source>
        <dbReference type="Proteomes" id="UP000230859"/>
    </source>
</evidence>
<dbReference type="InterPro" id="IPR031330">
    <property type="entry name" value="Gly_Hdrlase_35_cat"/>
</dbReference>
<organism evidence="5 6">
    <name type="scientific">Candidatus Abzuiibacterium crystallinum</name>
    <dbReference type="NCBI Taxonomy" id="1974748"/>
    <lineage>
        <taxon>Bacteria</taxon>
        <taxon>Pseudomonadati</taxon>
        <taxon>Candidatus Omnitrophota</taxon>
        <taxon>Candidatus Abzuiibacterium</taxon>
    </lineage>
</organism>
<feature type="domain" description="Glycoside hydrolase 35 catalytic" evidence="3">
    <location>
        <begin position="12"/>
        <end position="160"/>
    </location>
</feature>
<dbReference type="AlphaFoldDB" id="A0A2H0LTA8"/>
<dbReference type="Pfam" id="PF01301">
    <property type="entry name" value="Glyco_hydro_35"/>
    <property type="match status" value="1"/>
</dbReference>
<protein>
    <submittedName>
        <fullName evidence="5">Uncharacterized protein</fullName>
    </submittedName>
</protein>
<dbReference type="InterPro" id="IPR017853">
    <property type="entry name" value="GH"/>
</dbReference>
<sequence>MRKVEIKQKKIFVGSKKVPLISGEVHYWRLNPSYWKPILEKVKEMGLSVVSTYVPWDYHEYKRGSFDFTGKTDQTRNLKKFLNLTRQMGFWLLIRPGPYIYSEWPNDGIPSYAYKYHRLHPKFLALAENYLRHVTKIIKPYLASHAKGHIVLVQADNEIDPWPDVFGHQYGLSEKPGMFQKFLKNRYHGEIQLLNQLWGTSYQRFEEAGPYIACMMKNERGLALKGDKELKRNLDYFEFKYHYAHQVADWNVKMFKSLGIDVPVYLNLYPFFYAHDWARMNAVSDLVGIDLYPSGELAEDEHEQRKLIDKVRYLSSFSRLPYIAEFASGVWHARHYESGVLTPNHYRLITLSALLGGIAGWNWYMLVNRDNWYMSPINEWGRPRHELFAVFKDLVSIAEEMKPYDLEKLTNIAVTINPIQYAARTMPADSNILTALYEADVDYELFNPEISISRKPILFYSGNQWLSRKAQTNLRRYVESGGILVAFRNFPRKDDDFENCNILDFHEPSRILFEFKRQFTIDLGPHCKTDLTSSVFAFDSYQGKPIKVDFQNYGLQTIGYQKKVGKGSIFHLGVEPGKELILNILKYFKINLFSHSTTRDVKTALFKNKNSYYVVAVNNGKEDKSVHIRLTLPSGKIKRMSTVDLSTHQVEEHYFRMHPALHFDIPRKDGKVIKLKFK</sequence>
<reference evidence="5 6" key="1">
    <citation type="submission" date="2017-09" db="EMBL/GenBank/DDBJ databases">
        <title>Depth-based differentiation of microbial function through sediment-hosted aquifers and enrichment of novel symbionts in the deep terrestrial subsurface.</title>
        <authorList>
            <person name="Probst A.J."/>
            <person name="Ladd B."/>
            <person name="Jarett J.K."/>
            <person name="Geller-Mcgrath D.E."/>
            <person name="Sieber C.M."/>
            <person name="Emerson J.B."/>
            <person name="Anantharaman K."/>
            <person name="Thomas B.C."/>
            <person name="Malmstrom R."/>
            <person name="Stieglmeier M."/>
            <person name="Klingl A."/>
            <person name="Woyke T."/>
            <person name="Ryan C.M."/>
            <person name="Banfield J.F."/>
        </authorList>
    </citation>
    <scope>NUCLEOTIDE SEQUENCE [LARGE SCALE GENOMIC DNA]</scope>
    <source>
        <strain evidence="5">CG11_big_fil_rev_8_21_14_0_20_45_26</strain>
    </source>
</reference>
<proteinExistence type="inferred from homology"/>
<dbReference type="InterPro" id="IPR029062">
    <property type="entry name" value="Class_I_gatase-like"/>
</dbReference>
<dbReference type="InterPro" id="IPR001944">
    <property type="entry name" value="Glycoside_Hdrlase_35"/>
</dbReference>
<dbReference type="GO" id="GO:0004553">
    <property type="term" value="F:hydrolase activity, hydrolyzing O-glycosyl compounds"/>
    <property type="evidence" value="ECO:0007669"/>
    <property type="project" value="InterPro"/>
</dbReference>
<dbReference type="Gene3D" id="3.20.20.80">
    <property type="entry name" value="Glycosidases"/>
    <property type="match status" value="1"/>
</dbReference>
<dbReference type="InterPro" id="IPR054746">
    <property type="entry name" value="GLMA-like_second"/>
</dbReference>
<feature type="domain" description="GLMA-like second" evidence="4">
    <location>
        <begin position="430"/>
        <end position="503"/>
    </location>
</feature>
<dbReference type="PANTHER" id="PTHR23421">
    <property type="entry name" value="BETA-GALACTOSIDASE RELATED"/>
    <property type="match status" value="1"/>
</dbReference>
<evidence type="ECO:0000259" key="4">
    <source>
        <dbReference type="Pfam" id="PF22369"/>
    </source>
</evidence>
<dbReference type="Gene3D" id="3.40.50.880">
    <property type="match status" value="1"/>
</dbReference>
<dbReference type="EMBL" id="PCVY01000035">
    <property type="protein sequence ID" value="PIQ86735.1"/>
    <property type="molecule type" value="Genomic_DNA"/>
</dbReference>
<dbReference type="Pfam" id="PF22369">
    <property type="entry name" value="GLMA_2nd"/>
    <property type="match status" value="1"/>
</dbReference>
<dbReference type="PRINTS" id="PR00742">
    <property type="entry name" value="GLHYDRLASE35"/>
</dbReference>
<evidence type="ECO:0000259" key="3">
    <source>
        <dbReference type="Pfam" id="PF01301"/>
    </source>
</evidence>
<evidence type="ECO:0000256" key="2">
    <source>
        <dbReference type="RuleBase" id="RU003679"/>
    </source>
</evidence>
<accession>A0A2H0LTA8</accession>
<dbReference type="CDD" id="cd03143">
    <property type="entry name" value="A4_beta-galactosidase_middle_domain"/>
    <property type="match status" value="1"/>
</dbReference>
<evidence type="ECO:0000313" key="5">
    <source>
        <dbReference type="EMBL" id="PIQ86735.1"/>
    </source>
</evidence>
<evidence type="ECO:0000256" key="1">
    <source>
        <dbReference type="ARBA" id="ARBA00009809"/>
    </source>
</evidence>
<dbReference type="GO" id="GO:0005975">
    <property type="term" value="P:carbohydrate metabolic process"/>
    <property type="evidence" value="ECO:0007669"/>
    <property type="project" value="InterPro"/>
</dbReference>
<comment type="caution">
    <text evidence="5">The sequence shown here is derived from an EMBL/GenBank/DDBJ whole genome shotgun (WGS) entry which is preliminary data.</text>
</comment>
<dbReference type="Proteomes" id="UP000230859">
    <property type="component" value="Unassembled WGS sequence"/>
</dbReference>
<name>A0A2H0LTA8_9BACT</name>
<dbReference type="SUPFAM" id="SSF51445">
    <property type="entry name" value="(Trans)glycosidases"/>
    <property type="match status" value="1"/>
</dbReference>
<gene>
    <name evidence="5" type="ORF">COV74_03615</name>
</gene>
<comment type="similarity">
    <text evidence="1 2">Belongs to the glycosyl hydrolase 35 family.</text>
</comment>